<evidence type="ECO:0000313" key="1">
    <source>
        <dbReference type="EMBL" id="CAF2994994.1"/>
    </source>
</evidence>
<dbReference type="Proteomes" id="UP000675881">
    <property type="component" value="Chromosome 7"/>
</dbReference>
<organism evidence="1 2">
    <name type="scientific">Lepeophtheirus salmonis</name>
    <name type="common">Salmon louse</name>
    <name type="synonym">Caligus salmonis</name>
    <dbReference type="NCBI Taxonomy" id="72036"/>
    <lineage>
        <taxon>Eukaryota</taxon>
        <taxon>Metazoa</taxon>
        <taxon>Ecdysozoa</taxon>
        <taxon>Arthropoda</taxon>
        <taxon>Crustacea</taxon>
        <taxon>Multicrustacea</taxon>
        <taxon>Hexanauplia</taxon>
        <taxon>Copepoda</taxon>
        <taxon>Siphonostomatoida</taxon>
        <taxon>Caligidae</taxon>
        <taxon>Lepeophtheirus</taxon>
    </lineage>
</organism>
<gene>
    <name evidence="1" type="ORF">LSAA_13324</name>
</gene>
<accession>A0A7R8HC44</accession>
<reference evidence="1" key="1">
    <citation type="submission" date="2021-02" db="EMBL/GenBank/DDBJ databases">
        <authorList>
            <person name="Bekaert M."/>
        </authorList>
    </citation>
    <scope>NUCLEOTIDE SEQUENCE</scope>
    <source>
        <strain evidence="1">IoA-00</strain>
    </source>
</reference>
<name>A0A7R8HC44_LEPSM</name>
<keyword evidence="2" id="KW-1185">Reference proteome</keyword>
<sequence>MRVKVRRKNEPASLWKRRRRRRWNVTREIQLHRRRNLPKLSTMSHQLLLDQTNIRPLRNRINILITNLYLKLRVYSHLSNHVYSDRERKDYRRGRKRRNDSGGRKRSLFSMLLLFILYTYIEIMSSSNVT</sequence>
<proteinExistence type="predicted"/>
<protein>
    <submittedName>
        <fullName evidence="1">(salmon louse) hypothetical protein</fullName>
    </submittedName>
</protein>
<evidence type="ECO:0000313" key="2">
    <source>
        <dbReference type="Proteomes" id="UP000675881"/>
    </source>
</evidence>
<dbReference type="EMBL" id="HG994586">
    <property type="protein sequence ID" value="CAF2994994.1"/>
    <property type="molecule type" value="Genomic_DNA"/>
</dbReference>
<dbReference type="AlphaFoldDB" id="A0A7R8HC44"/>